<dbReference type="Proteomes" id="UP001295740">
    <property type="component" value="Unassembled WGS sequence"/>
</dbReference>
<organism evidence="2 3">
    <name type="scientific">Anthostomella pinea</name>
    <dbReference type="NCBI Taxonomy" id="933095"/>
    <lineage>
        <taxon>Eukaryota</taxon>
        <taxon>Fungi</taxon>
        <taxon>Dikarya</taxon>
        <taxon>Ascomycota</taxon>
        <taxon>Pezizomycotina</taxon>
        <taxon>Sordariomycetes</taxon>
        <taxon>Xylariomycetidae</taxon>
        <taxon>Xylariales</taxon>
        <taxon>Xylariaceae</taxon>
        <taxon>Anthostomella</taxon>
    </lineage>
</organism>
<sequence length="141" mass="16050">MEESKFGHSFRASWNRPAVGFRSSSESLREMRWSRAITWSWAVVDDAILYHRLHPEDVSQLAKITHVGAAPLTAMVPFGEVQGGRLEITAPSLLLTLIENQDPEGLSRHFTQEFDFQKTRERKGNAARRPDVFSEARSTRP</sequence>
<proteinExistence type="predicted"/>
<comment type="caution">
    <text evidence="2">The sequence shown here is derived from an EMBL/GenBank/DDBJ whole genome shotgun (WGS) entry which is preliminary data.</text>
</comment>
<evidence type="ECO:0000256" key="1">
    <source>
        <dbReference type="SAM" id="MobiDB-lite"/>
    </source>
</evidence>
<evidence type="ECO:0000313" key="2">
    <source>
        <dbReference type="EMBL" id="CAJ2511623.1"/>
    </source>
</evidence>
<evidence type="ECO:0000313" key="3">
    <source>
        <dbReference type="Proteomes" id="UP001295740"/>
    </source>
</evidence>
<dbReference type="EMBL" id="CAUWAG010000018">
    <property type="protein sequence ID" value="CAJ2511623.1"/>
    <property type="molecule type" value="Genomic_DNA"/>
</dbReference>
<accession>A0AAI8VWA9</accession>
<keyword evidence="3" id="KW-1185">Reference proteome</keyword>
<name>A0AAI8VWA9_9PEZI</name>
<reference evidence="2" key="1">
    <citation type="submission" date="2023-10" db="EMBL/GenBank/DDBJ databases">
        <authorList>
            <person name="Hackl T."/>
        </authorList>
    </citation>
    <scope>NUCLEOTIDE SEQUENCE</scope>
</reference>
<protein>
    <submittedName>
        <fullName evidence="2">Uu.00g072480.m01.CDS01</fullName>
    </submittedName>
</protein>
<gene>
    <name evidence="2" type="ORF">KHLLAP_LOCUS12091</name>
</gene>
<feature type="region of interest" description="Disordered" evidence="1">
    <location>
        <begin position="108"/>
        <end position="141"/>
    </location>
</feature>
<dbReference type="AlphaFoldDB" id="A0AAI8VWA9"/>